<dbReference type="Pfam" id="PF00069">
    <property type="entry name" value="Pkinase"/>
    <property type="match status" value="1"/>
</dbReference>
<evidence type="ECO:0000256" key="1">
    <source>
        <dbReference type="ARBA" id="ARBA00004613"/>
    </source>
</evidence>
<dbReference type="Pfam" id="PF00964">
    <property type="entry name" value="Elicitin"/>
    <property type="match status" value="1"/>
</dbReference>
<evidence type="ECO:0000313" key="9">
    <source>
        <dbReference type="Proteomes" id="UP001209570"/>
    </source>
</evidence>
<dbReference type="SUPFAM" id="SSF56112">
    <property type="entry name" value="Protein kinase-like (PK-like)"/>
    <property type="match status" value="1"/>
</dbReference>
<reference evidence="8" key="1">
    <citation type="submission" date="2021-12" db="EMBL/GenBank/DDBJ databases">
        <title>Prjna785345.</title>
        <authorList>
            <person name="Rujirawat T."/>
            <person name="Krajaejun T."/>
        </authorList>
    </citation>
    <scope>NUCLEOTIDE SEQUENCE</scope>
    <source>
        <strain evidence="8">Pi057C3</strain>
    </source>
</reference>
<dbReference type="SUPFAM" id="SSF48647">
    <property type="entry name" value="Fungal elicitin"/>
    <property type="match status" value="1"/>
</dbReference>
<gene>
    <name evidence="8" type="ORF">P43SY_004336</name>
</gene>
<dbReference type="PROSITE" id="PS00108">
    <property type="entry name" value="PROTEIN_KINASE_ST"/>
    <property type="match status" value="1"/>
</dbReference>
<keyword evidence="9" id="KW-1185">Reference proteome</keyword>
<dbReference type="InterPro" id="IPR008271">
    <property type="entry name" value="Ser/Thr_kinase_AS"/>
</dbReference>
<keyword evidence="6" id="KW-0472">Membrane</keyword>
<evidence type="ECO:0000259" key="7">
    <source>
        <dbReference type="PROSITE" id="PS50011"/>
    </source>
</evidence>
<evidence type="ECO:0000313" key="8">
    <source>
        <dbReference type="EMBL" id="KAJ0398139.1"/>
    </source>
</evidence>
<keyword evidence="3" id="KW-0964">Secreted</keyword>
<dbReference type="Gene3D" id="1.10.510.10">
    <property type="entry name" value="Transferase(Phosphotransferase) domain 1"/>
    <property type="match status" value="1"/>
</dbReference>
<evidence type="ECO:0000256" key="5">
    <source>
        <dbReference type="ARBA" id="ARBA00023157"/>
    </source>
</evidence>
<keyword evidence="6" id="KW-0812">Transmembrane</keyword>
<feature type="transmembrane region" description="Helical" evidence="6">
    <location>
        <begin position="132"/>
        <end position="151"/>
    </location>
</feature>
<dbReference type="GO" id="GO:0005576">
    <property type="term" value="C:extracellular region"/>
    <property type="evidence" value="ECO:0007669"/>
    <property type="project" value="UniProtKB-SubCell"/>
</dbReference>
<dbReference type="EMBL" id="JAKCXM010000226">
    <property type="protein sequence ID" value="KAJ0398139.1"/>
    <property type="molecule type" value="Genomic_DNA"/>
</dbReference>
<dbReference type="GO" id="GO:0005524">
    <property type="term" value="F:ATP binding"/>
    <property type="evidence" value="ECO:0007669"/>
    <property type="project" value="InterPro"/>
</dbReference>
<comment type="subcellular location">
    <subcellularLocation>
        <location evidence="1">Secreted</location>
    </subcellularLocation>
</comment>
<dbReference type="PROSITE" id="PS50011">
    <property type="entry name" value="PROTEIN_KINASE_DOM"/>
    <property type="match status" value="1"/>
</dbReference>
<name>A0AAD5Q529_PYTIN</name>
<dbReference type="InterPro" id="IPR011009">
    <property type="entry name" value="Kinase-like_dom_sf"/>
</dbReference>
<dbReference type="Proteomes" id="UP001209570">
    <property type="component" value="Unassembled WGS sequence"/>
</dbReference>
<dbReference type="PANTHER" id="PTHR44329:SF214">
    <property type="entry name" value="PROTEIN KINASE DOMAIN-CONTAINING PROTEIN"/>
    <property type="match status" value="1"/>
</dbReference>
<keyword evidence="4" id="KW-0928">Hypersensitive response elicitation</keyword>
<proteinExistence type="inferred from homology"/>
<dbReference type="InterPro" id="IPR002200">
    <property type="entry name" value="Elicitin"/>
</dbReference>
<evidence type="ECO:0000256" key="3">
    <source>
        <dbReference type="ARBA" id="ARBA00022525"/>
    </source>
</evidence>
<dbReference type="InterPro" id="IPR036470">
    <property type="entry name" value="Elicitin_sf"/>
</dbReference>
<dbReference type="SMART" id="SM00220">
    <property type="entry name" value="S_TKc"/>
    <property type="match status" value="1"/>
</dbReference>
<dbReference type="Gene3D" id="1.10.239.10">
    <property type="entry name" value="Elicitin domain"/>
    <property type="match status" value="1"/>
</dbReference>
<dbReference type="AlphaFoldDB" id="A0AAD5Q529"/>
<dbReference type="InterPro" id="IPR051681">
    <property type="entry name" value="Ser/Thr_Kinases-Pseudokinases"/>
</dbReference>
<keyword evidence="6" id="KW-1133">Transmembrane helix</keyword>
<accession>A0AAD5Q529</accession>
<protein>
    <recommendedName>
        <fullName evidence="7">Protein kinase domain-containing protein</fullName>
    </recommendedName>
</protein>
<comment type="similarity">
    <text evidence="2">Belongs to the elicitin family.</text>
</comment>
<evidence type="ECO:0000256" key="6">
    <source>
        <dbReference type="SAM" id="Phobius"/>
    </source>
</evidence>
<dbReference type="GO" id="GO:0052040">
    <property type="term" value="P:symbiont-mediated perturbation of host programmed cell death"/>
    <property type="evidence" value="ECO:0007669"/>
    <property type="project" value="UniProtKB-KW"/>
</dbReference>
<keyword evidence="5" id="KW-1015">Disulfide bond</keyword>
<evidence type="ECO:0000256" key="2">
    <source>
        <dbReference type="ARBA" id="ARBA00009544"/>
    </source>
</evidence>
<comment type="caution">
    <text evidence="8">The sequence shown here is derived from an EMBL/GenBank/DDBJ whole genome shotgun (WGS) entry which is preliminary data.</text>
</comment>
<organism evidence="8 9">
    <name type="scientific">Pythium insidiosum</name>
    <name type="common">Pythiosis disease agent</name>
    <dbReference type="NCBI Taxonomy" id="114742"/>
    <lineage>
        <taxon>Eukaryota</taxon>
        <taxon>Sar</taxon>
        <taxon>Stramenopiles</taxon>
        <taxon>Oomycota</taxon>
        <taxon>Peronosporomycetes</taxon>
        <taxon>Pythiales</taxon>
        <taxon>Pythiaceae</taxon>
        <taxon>Pythium</taxon>
    </lineage>
</organism>
<feature type="domain" description="Protein kinase" evidence="7">
    <location>
        <begin position="211"/>
        <end position="479"/>
    </location>
</feature>
<evidence type="ECO:0000256" key="4">
    <source>
        <dbReference type="ARBA" id="ARBA00022978"/>
    </source>
</evidence>
<dbReference type="PANTHER" id="PTHR44329">
    <property type="entry name" value="SERINE/THREONINE-PROTEIN KINASE TNNI3K-RELATED"/>
    <property type="match status" value="1"/>
</dbReference>
<sequence length="488" mass="54147">MESVDASGALAPCNTTQFMMILRDPNVDRCNEDADYSFKVPKELKEPMAPDFCNSVACKAVFQQLQTVALDSECILLERVRWYAELIQPIERLCGVYKIRTLEPNNSGDIAETITATSVDDVVDHTATIVEIVGGILFIAVCVIVAIVQHVRRRRKAKLAKSTDSERGDVSSDGETATMSTAQTTLTQTGVNATLWGDEDLLPFHMRVEDLQDVRLIGSGGHGVVYLVKYRQSRLLASKRLIRDHITREKTRQLVAEIKLVAKLEHPNIVQFVGAAWTTECDLQALFEYMPNGDLRTHLDKTIEQEWSDEKLQITVDIVEALVYVHSFSPPLVHRDLKSRNVLLSAEMRGKLSDFGVSRFQSENQTMTAGVGTSRWLAPEVITGSCGEYNQACDIYSFGVLLSELDTHLVPFSNLRLPSGNPMPEVAILQHVSNGDLKPTFFEMTCPSGILTLAQRCLSVNPSDRPSAVEAAYALRTSIKAMNTSLRV</sequence>
<dbReference type="GO" id="GO:0004674">
    <property type="term" value="F:protein serine/threonine kinase activity"/>
    <property type="evidence" value="ECO:0007669"/>
    <property type="project" value="TreeGrafter"/>
</dbReference>
<dbReference type="InterPro" id="IPR000719">
    <property type="entry name" value="Prot_kinase_dom"/>
</dbReference>